<organism evidence="2 3">
    <name type="scientific">Hyalella azteca</name>
    <name type="common">Amphipod</name>
    <dbReference type="NCBI Taxonomy" id="294128"/>
    <lineage>
        <taxon>Eukaryota</taxon>
        <taxon>Metazoa</taxon>
        <taxon>Ecdysozoa</taxon>
        <taxon>Arthropoda</taxon>
        <taxon>Crustacea</taxon>
        <taxon>Multicrustacea</taxon>
        <taxon>Malacostraca</taxon>
        <taxon>Eumalacostraca</taxon>
        <taxon>Peracarida</taxon>
        <taxon>Amphipoda</taxon>
        <taxon>Senticaudata</taxon>
        <taxon>Talitrida</taxon>
        <taxon>Talitroidea</taxon>
        <taxon>Hyalellidae</taxon>
        <taxon>Hyalella</taxon>
    </lineage>
</organism>
<feature type="region of interest" description="Disordered" evidence="1">
    <location>
        <begin position="46"/>
        <end position="93"/>
    </location>
</feature>
<sequence>MASSLSVHDDTSSLHRCQRPTDDNHGRDAQTGVLGNPAVSCNAYLTPPPAATYNHRGQPRLTTRDRKGRRPLAPHNQEPNLLSTPYNPDEKPLLTTHNQEEKLLPLVPNPEEKPFSSTDNQEAKHLPTSHNQEEKLLSIIPNQEEKPFSSTDNQEVKPLSTTQNLEAKPLLTTHNQEEKLLSIVPNQEEKPLPTTHNQECYSGSSPSPPASYPQGTKIQVQVHNSCSDAATSSIRDQAFPVSCAPSSSGVSASAPTSSSCIPPSPVDVSASSPTVCSETETHVRSVVNITSSPVALILSSSSHKKLMEAPTKSCSDSEDDGDECEVVSVSSGSSSLLSWHPADEVETRRNRLQKSDIVDKKDDAEILASDDVLKVAFESHLRLNTRVPNESTRSELCILQNPICRDETYVPSLESAKKIVPPAKPPRKLTHRSLKCFTLPSTSTQHRVDDLTRNHVTCIRSRSLHIPTHKKTYRAPDAKTDLEIQKSSSLEIVSTAAKVPVQDFTHVSGQAQVRAEESQLHSWSNGNALFLQEAKTCSNVEVDETKSQEKRLPLEMDCARDRAEAPNPQIQCAEDQKRSGVDNIANRGAIVRFGSSVGDVAYRKELEVPEFGCTGVLVGSDGIDLCTSYNSLKKSYCILDTSEAKISSSSSWTQSVDGKENVEINVPVDGKKQDVKKSEQVESKKKKKFVKRHSIGVFSALASLAGFSNAKHRTPLAVSNPTVNLSRSSSMPSSTAMNLKEPRLSKTPSFSQSPSKSNSDLRAPAYQAPPKHVDFAEYVPKVVSYRTTSEVGNASERLNQSLPAELISSISSNSFPATSLERSYPTPATGPTPHYTSENGHSVEANIKDDKNTEVQTPSLSVCPTPILHSTPSKAGGNGIHSSHPPADFKSEPLSLTPMKSKKKKRRPSRQEMKLTSEGADSCSSFGQGSAPPPIPLNPTALFTSGSALPRTPINPTALFTPDSALPPTPINPTALFTPGSTLPPTLVNPFSVAPQAGQRHAIQNVPSAGPASSFPLAITTAPSIINSNVIPTANSIFDIAASSTPPINITNAIPTMNLCSNVSAISLPTGLYNSNAIPEAAASFSHNVTFTTSQYFNPNAIATASVSNDISAAHSSCSNHAVPAETHTNASLNNAKNNYPNNLPSMFSSLPCNTSNASNLSLYAHSNNPNFMSHHISPYPIISKTPPLVGLPVPLSSPFNDFHMNTSGLLNTPYHLLMSQTTTPSTTTTSIGGTSIPSVGGTSKQRGGISDSVSSFSHDIYKNNLESPSGATLNNSLNSEDL</sequence>
<evidence type="ECO:0000313" key="2">
    <source>
        <dbReference type="Proteomes" id="UP000694843"/>
    </source>
</evidence>
<feature type="compositionally biased region" description="Basic and acidic residues" evidence="1">
    <location>
        <begin position="121"/>
        <end position="132"/>
    </location>
</feature>
<reference evidence="3" key="1">
    <citation type="submission" date="2025-08" db="UniProtKB">
        <authorList>
            <consortium name="RefSeq"/>
        </authorList>
    </citation>
    <scope>IDENTIFICATION</scope>
    <source>
        <tissue evidence="3">Whole organism</tissue>
    </source>
</reference>
<feature type="region of interest" description="Disordered" evidence="1">
    <location>
        <begin position="109"/>
        <end position="132"/>
    </location>
</feature>
<feature type="region of interest" description="Disordered" evidence="1">
    <location>
        <begin position="1222"/>
        <end position="1252"/>
    </location>
</feature>
<keyword evidence="2" id="KW-1185">Reference proteome</keyword>
<accession>A0A8B7PLH9</accession>
<name>A0A8B7PLH9_HYAAZ</name>
<feature type="region of interest" description="Disordered" evidence="1">
    <location>
        <begin position="853"/>
        <end position="930"/>
    </location>
</feature>
<protein>
    <submittedName>
        <fullName evidence="3">Mucin-17-like</fullName>
    </submittedName>
</protein>
<dbReference type="KEGG" id="hazt:108681710"/>
<evidence type="ECO:0000256" key="1">
    <source>
        <dbReference type="SAM" id="MobiDB-lite"/>
    </source>
</evidence>
<feature type="region of interest" description="Disordered" evidence="1">
    <location>
        <begin position="815"/>
        <end position="840"/>
    </location>
</feature>
<dbReference type="Proteomes" id="UP000694843">
    <property type="component" value="Unplaced"/>
</dbReference>
<feature type="compositionally biased region" description="Low complexity" evidence="1">
    <location>
        <begin position="1222"/>
        <end position="1244"/>
    </location>
</feature>
<gene>
    <name evidence="3" type="primary">LOC108681710</name>
</gene>
<feature type="compositionally biased region" description="Polar residues" evidence="1">
    <location>
        <begin position="854"/>
        <end position="873"/>
    </location>
</feature>
<feature type="compositionally biased region" description="Low complexity" evidence="1">
    <location>
        <begin position="745"/>
        <end position="758"/>
    </location>
</feature>
<feature type="region of interest" description="Disordered" evidence="1">
    <location>
        <begin position="1"/>
        <end position="34"/>
    </location>
</feature>
<feature type="region of interest" description="Disordered" evidence="1">
    <location>
        <begin position="188"/>
        <end position="215"/>
    </location>
</feature>
<feature type="region of interest" description="Disordered" evidence="1">
    <location>
        <begin position="718"/>
        <end position="765"/>
    </location>
</feature>
<dbReference type="GeneID" id="108681710"/>
<dbReference type="RefSeq" id="XP_018026262.2">
    <property type="nucleotide sequence ID" value="XM_018170773.2"/>
</dbReference>
<feature type="compositionally biased region" description="Basic and acidic residues" evidence="1">
    <location>
        <begin position="7"/>
        <end position="28"/>
    </location>
</feature>
<feature type="compositionally biased region" description="Polar residues" evidence="1">
    <location>
        <begin position="77"/>
        <end position="86"/>
    </location>
</feature>
<feature type="region of interest" description="Disordered" evidence="1">
    <location>
        <begin position="244"/>
        <end position="265"/>
    </location>
</feature>
<proteinExistence type="predicted"/>
<evidence type="ECO:0000313" key="3">
    <source>
        <dbReference type="RefSeq" id="XP_018026262.2"/>
    </source>
</evidence>